<dbReference type="AlphaFoldDB" id="A0A212T452"/>
<dbReference type="GO" id="GO:0005829">
    <property type="term" value="C:cytosol"/>
    <property type="evidence" value="ECO:0007669"/>
    <property type="project" value="TreeGrafter"/>
</dbReference>
<dbReference type="EMBL" id="FYEX01000001">
    <property type="protein sequence ID" value="SNC60822.1"/>
    <property type="molecule type" value="Genomic_DNA"/>
</dbReference>
<evidence type="ECO:0000313" key="6">
    <source>
        <dbReference type="EMBL" id="SNC60822.1"/>
    </source>
</evidence>
<evidence type="ECO:0000256" key="1">
    <source>
        <dbReference type="ARBA" id="ARBA00002868"/>
    </source>
</evidence>
<sequence>MTYVGQGALELSHFPRLLQEITAGGNLKPSEVHWEMSTWFEERLGGIPLQYMHLRLALDLPLTCQACLQPYMESLDSDRDYILFETEEEAEAWDFDEENQDSEDALVSSDTFNLLETIEEELLLSLPLAARHPIGECRPTDLQKVAKTLQSGSEEIIIKKPNPFAVLEKLKKQ</sequence>
<evidence type="ECO:0000313" key="7">
    <source>
        <dbReference type="Proteomes" id="UP000197215"/>
    </source>
</evidence>
<organism evidence="6 7">
    <name type="scientific">Polynucleobacter victoriensis</name>
    <dbReference type="NCBI Taxonomy" id="2049319"/>
    <lineage>
        <taxon>Bacteria</taxon>
        <taxon>Pseudomonadati</taxon>
        <taxon>Pseudomonadota</taxon>
        <taxon>Betaproteobacteria</taxon>
        <taxon>Burkholderiales</taxon>
        <taxon>Burkholderiaceae</taxon>
        <taxon>Polynucleobacter</taxon>
    </lineage>
</organism>
<dbReference type="GO" id="GO:0042254">
    <property type="term" value="P:ribosome biogenesis"/>
    <property type="evidence" value="ECO:0007669"/>
    <property type="project" value="UniProtKB-KW"/>
</dbReference>
<proteinExistence type="inferred from homology"/>
<evidence type="ECO:0000256" key="2">
    <source>
        <dbReference type="ARBA" id="ARBA00010740"/>
    </source>
</evidence>
<comment type="function">
    <text evidence="1">Plays a role in synthesis, processing and/or stability of 23S rRNA.</text>
</comment>
<accession>A0A212T452</accession>
<reference evidence="6 7" key="1">
    <citation type="submission" date="2017-06" db="EMBL/GenBank/DDBJ databases">
        <authorList>
            <person name="Kim H.J."/>
            <person name="Triplett B.A."/>
        </authorList>
    </citation>
    <scope>NUCLEOTIDE SEQUENCE [LARGE SCALE GENOMIC DNA]</scope>
    <source>
        <strain evidence="6 7">MWH-VicM1</strain>
    </source>
</reference>
<dbReference type="InterPro" id="IPR039255">
    <property type="entry name" value="YceD_bac"/>
</dbReference>
<evidence type="ECO:0000256" key="5">
    <source>
        <dbReference type="ARBA" id="ARBA00031841"/>
    </source>
</evidence>
<dbReference type="Proteomes" id="UP000197215">
    <property type="component" value="Unassembled WGS sequence"/>
</dbReference>
<protein>
    <recommendedName>
        <fullName evidence="3">Large ribosomal RNA subunit accumulation protein YceD</fullName>
    </recommendedName>
    <alternativeName>
        <fullName evidence="5">23S rRNA accumulation protein YceD</fullName>
    </alternativeName>
</protein>
<dbReference type="PANTHER" id="PTHR38099:SF1">
    <property type="entry name" value="LARGE RIBOSOMAL RNA SUBUNIT ACCUMULATION PROTEIN YCED"/>
    <property type="match status" value="1"/>
</dbReference>
<dbReference type="InterPro" id="IPR003772">
    <property type="entry name" value="YceD"/>
</dbReference>
<evidence type="ECO:0000256" key="4">
    <source>
        <dbReference type="ARBA" id="ARBA00022517"/>
    </source>
</evidence>
<dbReference type="Pfam" id="PF02620">
    <property type="entry name" value="YceD"/>
    <property type="match status" value="1"/>
</dbReference>
<comment type="similarity">
    <text evidence="2">Belongs to the DUF177 domain family.</text>
</comment>
<name>A0A212T452_9BURK</name>
<evidence type="ECO:0000256" key="3">
    <source>
        <dbReference type="ARBA" id="ARBA00015716"/>
    </source>
</evidence>
<keyword evidence="7" id="KW-1185">Reference proteome</keyword>
<dbReference type="PANTHER" id="PTHR38099">
    <property type="entry name" value="LARGE RIBOSOMAL RNA SUBUNIT ACCUMULATION PROTEIN YCED"/>
    <property type="match status" value="1"/>
</dbReference>
<keyword evidence="4" id="KW-0690">Ribosome biogenesis</keyword>
<gene>
    <name evidence="6" type="ORF">SAMN06295916_0354</name>
</gene>